<dbReference type="Gene3D" id="3.40.50.10540">
    <property type="entry name" value="Crotonobetainyl-coa:carnitine coa-transferase, domain 1"/>
    <property type="match status" value="1"/>
</dbReference>
<dbReference type="Pfam" id="PF02515">
    <property type="entry name" value="CoA_transf_3"/>
    <property type="match status" value="1"/>
</dbReference>
<keyword evidence="1" id="KW-0808">Transferase</keyword>
<dbReference type="PATRIC" id="fig|1461584.3.peg.1592"/>
<dbReference type="InterPro" id="IPR003673">
    <property type="entry name" value="CoA-Trfase_fam_III"/>
</dbReference>
<organism evidence="1">
    <name type="scientific">Arthrobacter saudimassiliensis</name>
    <dbReference type="NCBI Taxonomy" id="1461584"/>
    <lineage>
        <taxon>Bacteria</taxon>
        <taxon>Bacillati</taxon>
        <taxon>Actinomycetota</taxon>
        <taxon>Actinomycetes</taxon>
        <taxon>Micrococcales</taxon>
        <taxon>Micrococcaceae</taxon>
        <taxon>Arthrobacter</taxon>
    </lineage>
</organism>
<gene>
    <name evidence="1" type="primary">frc_1</name>
    <name evidence="1" type="ORF">BN1051_01604</name>
</gene>
<dbReference type="SUPFAM" id="SSF89796">
    <property type="entry name" value="CoA-transferase family III (CaiB/BaiF)"/>
    <property type="match status" value="2"/>
</dbReference>
<accession>A0A078MPR3</accession>
<evidence type="ECO:0000313" key="1">
    <source>
        <dbReference type="EMBL" id="CEA08264.1"/>
    </source>
</evidence>
<sequence length="447" mass="46766">MNVLSPYPVEEFAARAVAAAGQAAAALVSGMTGTDVEVEVDPILAYGWFGMSFAPDGWQLPSPWDSVAGDYRARDGWIRLHTNAPHHRRAALSVLGLSEEQQSEATREAVSVLVAGWNAGQLETAVVSAGGSAAAMHSGAEWDRHPQGSAVAAEPLVTWLGVGQDVPDVGRPASSATPEQPLAGVRVLDLTRVIAGPVSTRFLAGLGAEVLRIDPPGWTEPALEPEMTLGKRTARLDAATTEGGDRLRDLAAQADIVVHGYRPGALARLGLSQRQLQELRPGIVDIGLNAYGWSGPWARRRGFDSVVQMSAGIADAGMAAASAQKPVPLPVQALDHATGYLAAAAALQGWRRRLAGGTTSGRTGRLSLARTATALRRAAVGHWELGPAASVELDRTPVPEQTDLGPGRRLPAPLRFTAPQGVPVPALAWRVPAGPLGRDAAEWDSLG</sequence>
<dbReference type="PANTHER" id="PTHR48229:SF1">
    <property type="entry name" value="ALPHA METHYLACYL-COA RACEMASE-RELATED"/>
    <property type="match status" value="1"/>
</dbReference>
<dbReference type="EMBL" id="LN483070">
    <property type="protein sequence ID" value="CEA08264.1"/>
    <property type="molecule type" value="Genomic_DNA"/>
</dbReference>
<dbReference type="AlphaFoldDB" id="A0A078MPR3"/>
<protein>
    <submittedName>
        <fullName evidence="1">Formyl-coenzyme A transferase</fullName>
    </submittedName>
</protein>
<proteinExistence type="predicted"/>
<reference evidence="1" key="1">
    <citation type="submission" date="2014-07" db="EMBL/GenBank/DDBJ databases">
        <authorList>
            <person name="Urmite Genomes Urmite Genomes"/>
        </authorList>
    </citation>
    <scope>NUCLEOTIDE SEQUENCE</scope>
    <source>
        <strain evidence="1">11W110_air</strain>
    </source>
</reference>
<name>A0A078MPR3_9MICC</name>
<dbReference type="InterPro" id="IPR023606">
    <property type="entry name" value="CoA-Trfase_III_dom_1_sf"/>
</dbReference>
<dbReference type="GO" id="GO:0016740">
    <property type="term" value="F:transferase activity"/>
    <property type="evidence" value="ECO:0007669"/>
    <property type="project" value="UniProtKB-KW"/>
</dbReference>
<dbReference type="InterPro" id="IPR052985">
    <property type="entry name" value="CoA-trans_III_biosynth/detox"/>
</dbReference>
<dbReference type="PANTHER" id="PTHR48229">
    <property type="entry name" value="CAIB/BAIF FAMILY ENZYME (AFU_ORTHOLOGUE AFUA_1G05360)-RELATED"/>
    <property type="match status" value="1"/>
</dbReference>